<organism evidence="2">
    <name type="scientific">Arundo donax</name>
    <name type="common">Giant reed</name>
    <name type="synonym">Donax arundinaceus</name>
    <dbReference type="NCBI Taxonomy" id="35708"/>
    <lineage>
        <taxon>Eukaryota</taxon>
        <taxon>Viridiplantae</taxon>
        <taxon>Streptophyta</taxon>
        <taxon>Embryophyta</taxon>
        <taxon>Tracheophyta</taxon>
        <taxon>Spermatophyta</taxon>
        <taxon>Magnoliopsida</taxon>
        <taxon>Liliopsida</taxon>
        <taxon>Poales</taxon>
        <taxon>Poaceae</taxon>
        <taxon>PACMAD clade</taxon>
        <taxon>Arundinoideae</taxon>
        <taxon>Arundineae</taxon>
        <taxon>Arundo</taxon>
    </lineage>
</organism>
<proteinExistence type="predicted"/>
<evidence type="ECO:0000313" key="2">
    <source>
        <dbReference type="EMBL" id="JAE17455.1"/>
    </source>
</evidence>
<reference evidence="2" key="1">
    <citation type="submission" date="2014-09" db="EMBL/GenBank/DDBJ databases">
        <authorList>
            <person name="Magalhaes I.L.F."/>
            <person name="Oliveira U."/>
            <person name="Santos F.R."/>
            <person name="Vidigal T.H.D.A."/>
            <person name="Brescovit A.D."/>
            <person name="Santos A.J."/>
        </authorList>
    </citation>
    <scope>NUCLEOTIDE SEQUENCE</scope>
    <source>
        <tissue evidence="2">Shoot tissue taken approximately 20 cm above the soil surface</tissue>
    </source>
</reference>
<evidence type="ECO:0000256" key="1">
    <source>
        <dbReference type="SAM" id="MobiDB-lite"/>
    </source>
</evidence>
<protein>
    <submittedName>
        <fullName evidence="2">Uncharacterized protein</fullName>
    </submittedName>
</protein>
<dbReference type="AlphaFoldDB" id="A0A0A9FX94"/>
<feature type="compositionally biased region" description="Basic and acidic residues" evidence="1">
    <location>
        <begin position="1"/>
        <end position="11"/>
    </location>
</feature>
<sequence>MRREMGREERRASRRGGGDAIIEVGNG</sequence>
<accession>A0A0A9FX94</accession>
<reference evidence="2" key="2">
    <citation type="journal article" date="2015" name="Data Brief">
        <title>Shoot transcriptome of the giant reed, Arundo donax.</title>
        <authorList>
            <person name="Barrero R.A."/>
            <person name="Guerrero F.D."/>
            <person name="Moolhuijzen P."/>
            <person name="Goolsby J.A."/>
            <person name="Tidwell J."/>
            <person name="Bellgard S.E."/>
            <person name="Bellgard M.I."/>
        </authorList>
    </citation>
    <scope>NUCLEOTIDE SEQUENCE</scope>
    <source>
        <tissue evidence="2">Shoot tissue taken approximately 20 cm above the soil surface</tissue>
    </source>
</reference>
<name>A0A0A9FX94_ARUDO</name>
<dbReference type="EMBL" id="GBRH01180441">
    <property type="protein sequence ID" value="JAE17455.1"/>
    <property type="molecule type" value="Transcribed_RNA"/>
</dbReference>
<feature type="region of interest" description="Disordered" evidence="1">
    <location>
        <begin position="1"/>
        <end position="27"/>
    </location>
</feature>